<evidence type="ECO:0000256" key="2">
    <source>
        <dbReference type="SAM" id="Phobius"/>
    </source>
</evidence>
<dbReference type="Proteomes" id="UP000247892">
    <property type="component" value="Unassembled WGS sequence"/>
</dbReference>
<reference evidence="3 4" key="1">
    <citation type="submission" date="2016-07" db="EMBL/GenBank/DDBJ databases">
        <title>Draft genome sequence of Prauserella sp. YIM 121212, isolated from alkaline soil.</title>
        <authorList>
            <person name="Ruckert C."/>
            <person name="Albersmeier A."/>
            <person name="Jiang C.-L."/>
            <person name="Jiang Y."/>
            <person name="Kalinowski J."/>
            <person name="Schneider O."/>
            <person name="Winkler A."/>
            <person name="Zotchev S.B."/>
        </authorList>
    </citation>
    <scope>NUCLEOTIDE SEQUENCE [LARGE SCALE GENOMIC DNA]</scope>
    <source>
        <strain evidence="3 4">YIM 121212</strain>
    </source>
</reference>
<accession>A0A318LV53</accession>
<organism evidence="3 4">
    <name type="scientific">Prauserella flavalba</name>
    <dbReference type="NCBI Taxonomy" id="1477506"/>
    <lineage>
        <taxon>Bacteria</taxon>
        <taxon>Bacillati</taxon>
        <taxon>Actinomycetota</taxon>
        <taxon>Actinomycetes</taxon>
        <taxon>Pseudonocardiales</taxon>
        <taxon>Pseudonocardiaceae</taxon>
        <taxon>Prauserella</taxon>
    </lineage>
</organism>
<feature type="transmembrane region" description="Helical" evidence="2">
    <location>
        <begin position="94"/>
        <end position="114"/>
    </location>
</feature>
<evidence type="ECO:0000313" key="3">
    <source>
        <dbReference type="EMBL" id="PXY37375.1"/>
    </source>
</evidence>
<dbReference type="EMBL" id="MASU01000003">
    <property type="protein sequence ID" value="PXY37375.1"/>
    <property type="molecule type" value="Genomic_DNA"/>
</dbReference>
<sequence length="116" mass="12068">MHGPNTTELETVELATPGTGEQQPPHRTGRWWRGLTGSLAAGLLVLALFVLVVQIVSSLNDSEGPGVVAVLGHLAGAALAVVAQLVVDRRRGRVAGVAGLCVLAIAGGVLWLFWWA</sequence>
<name>A0A318LV53_9PSEU</name>
<gene>
    <name evidence="3" type="ORF">BA062_06505</name>
</gene>
<keyword evidence="2" id="KW-1133">Transmembrane helix</keyword>
<keyword evidence="2" id="KW-0472">Membrane</keyword>
<feature type="region of interest" description="Disordered" evidence="1">
    <location>
        <begin position="1"/>
        <end position="27"/>
    </location>
</feature>
<proteinExistence type="predicted"/>
<keyword evidence="4" id="KW-1185">Reference proteome</keyword>
<dbReference type="AlphaFoldDB" id="A0A318LV53"/>
<comment type="caution">
    <text evidence="3">The sequence shown here is derived from an EMBL/GenBank/DDBJ whole genome shotgun (WGS) entry which is preliminary data.</text>
</comment>
<keyword evidence="2" id="KW-0812">Transmembrane</keyword>
<protein>
    <submittedName>
        <fullName evidence="3">Uncharacterized protein</fullName>
    </submittedName>
</protein>
<evidence type="ECO:0000313" key="4">
    <source>
        <dbReference type="Proteomes" id="UP000247892"/>
    </source>
</evidence>
<feature type="transmembrane region" description="Helical" evidence="2">
    <location>
        <begin position="68"/>
        <end position="87"/>
    </location>
</feature>
<feature type="transmembrane region" description="Helical" evidence="2">
    <location>
        <begin position="35"/>
        <end position="56"/>
    </location>
</feature>
<evidence type="ECO:0000256" key="1">
    <source>
        <dbReference type="SAM" id="MobiDB-lite"/>
    </source>
</evidence>